<keyword evidence="6 11" id="KW-0745">Spermidine biosynthesis</keyword>
<keyword evidence="5 11" id="KW-0663">Pyridoxal phosphate</keyword>
<evidence type="ECO:0000259" key="13">
    <source>
        <dbReference type="Pfam" id="PF00278"/>
    </source>
</evidence>
<dbReference type="EMBL" id="FKLO01000060">
    <property type="protein sequence ID" value="SAZ06140.1"/>
    <property type="molecule type" value="Genomic_DNA"/>
</dbReference>
<evidence type="ECO:0000313" key="15">
    <source>
        <dbReference type="Proteomes" id="UP000190837"/>
    </source>
</evidence>
<dbReference type="GO" id="GO:0008295">
    <property type="term" value="P:spermidine biosynthetic process"/>
    <property type="evidence" value="ECO:0007669"/>
    <property type="project" value="UniProtKB-KW"/>
</dbReference>
<dbReference type="GO" id="GO:0009089">
    <property type="term" value="P:lysine biosynthetic process via diaminopimelate"/>
    <property type="evidence" value="ECO:0007669"/>
    <property type="project" value="TreeGrafter"/>
</dbReference>
<comment type="similarity">
    <text evidence="8 11">Belongs to the Orn/Lys/Arg decarboxylase class-II family. NspC subfamily.</text>
</comment>
<dbReference type="AlphaFoldDB" id="A0A1C3HPH1"/>
<dbReference type="Proteomes" id="UP000190837">
    <property type="component" value="Unassembled WGS sequence"/>
</dbReference>
<dbReference type="Pfam" id="PF00278">
    <property type="entry name" value="Orn_DAP_Arg_deC"/>
    <property type="match status" value="1"/>
</dbReference>
<feature type="binding site" evidence="12">
    <location>
        <position position="288"/>
    </location>
    <ligand>
        <name>substrate</name>
    </ligand>
</feature>
<keyword evidence="11" id="KW-0963">Cytoplasm</keyword>
<comment type="catalytic activity">
    <reaction evidence="10 11">
        <text>carboxynorspermidine + H(+) = norspermidine + CO2</text>
        <dbReference type="Rhea" id="RHEA:34099"/>
        <dbReference type="ChEBI" id="CHEBI:15378"/>
        <dbReference type="ChEBI" id="CHEBI:16526"/>
        <dbReference type="ChEBI" id="CHEBI:57920"/>
        <dbReference type="ChEBI" id="CHEBI:65070"/>
        <dbReference type="EC" id="4.1.1.96"/>
    </reaction>
</comment>
<name>A0A1C3HPH1_9GAMM</name>
<evidence type="ECO:0000313" key="14">
    <source>
        <dbReference type="EMBL" id="SAZ06140.1"/>
    </source>
</evidence>
<keyword evidence="4 11" id="KW-0210">Decarboxylase</keyword>
<dbReference type="CDD" id="cd06829">
    <property type="entry name" value="PLPDE_III_CANSDC"/>
    <property type="match status" value="1"/>
</dbReference>
<comment type="subunit">
    <text evidence="11">Homodimer.</text>
</comment>
<keyword evidence="11" id="KW-0620">Polyamine biosynthesis</keyword>
<comment type="function">
    <text evidence="11">Catalyzes the decarboxylation of carboxynorspermidine and carboxyspermidine.</text>
</comment>
<comment type="subcellular location">
    <subcellularLocation>
        <location evidence="11">Cytoplasm</location>
    </subcellularLocation>
</comment>
<evidence type="ECO:0000256" key="7">
    <source>
        <dbReference type="ARBA" id="ARBA00023239"/>
    </source>
</evidence>
<dbReference type="SUPFAM" id="SSF51419">
    <property type="entry name" value="PLP-binding barrel"/>
    <property type="match status" value="1"/>
</dbReference>
<evidence type="ECO:0000256" key="4">
    <source>
        <dbReference type="ARBA" id="ARBA00022793"/>
    </source>
</evidence>
<dbReference type="GO" id="GO:0008836">
    <property type="term" value="F:diaminopimelate decarboxylase activity"/>
    <property type="evidence" value="ECO:0007669"/>
    <property type="project" value="TreeGrafter"/>
</dbReference>
<feature type="domain" description="Orn/DAP/Arg decarboxylase 2 C-terminal" evidence="13">
    <location>
        <begin position="21"/>
        <end position="344"/>
    </location>
</feature>
<dbReference type="PIRSF" id="PIRSF038941">
    <property type="entry name" value="NspC"/>
    <property type="match status" value="1"/>
</dbReference>
<dbReference type="PANTHER" id="PTHR43727:SF1">
    <property type="entry name" value="CARBOXYNORSPERMIDINE_CARBOXYSPERMIDINE DECARBOXYLASE"/>
    <property type="match status" value="1"/>
</dbReference>
<evidence type="ECO:0000256" key="2">
    <source>
        <dbReference type="ARBA" id="ARBA00012259"/>
    </source>
</evidence>
<dbReference type="InterPro" id="IPR022643">
    <property type="entry name" value="De-COase2_C"/>
</dbReference>
<evidence type="ECO:0000256" key="12">
    <source>
        <dbReference type="PIRSR" id="PIRSR038941-1"/>
    </source>
</evidence>
<dbReference type="Gene3D" id="2.40.37.10">
    <property type="entry name" value="Lyase, Ornithine Decarboxylase, Chain A, domain 1"/>
    <property type="match status" value="1"/>
</dbReference>
<dbReference type="InterPro" id="IPR009006">
    <property type="entry name" value="Ala_racemase/Decarboxylase_C"/>
</dbReference>
<dbReference type="InterPro" id="IPR005730">
    <property type="entry name" value="Nsp_de-COase"/>
</dbReference>
<reference evidence="15" key="1">
    <citation type="submission" date="2016-04" db="EMBL/GenBank/DDBJ databases">
        <authorList>
            <person name="Tagini F."/>
        </authorList>
    </citation>
    <scope>NUCLEOTIDE SEQUENCE [LARGE SCALE GENOMIC DNA]</scope>
    <source>
        <strain evidence="15">CHUV0807</strain>
    </source>
</reference>
<evidence type="ECO:0000256" key="8">
    <source>
        <dbReference type="ARBA" id="ARBA00025802"/>
    </source>
</evidence>
<dbReference type="PANTHER" id="PTHR43727">
    <property type="entry name" value="DIAMINOPIMELATE DECARBOXYLASE"/>
    <property type="match status" value="1"/>
</dbReference>
<proteinExistence type="inferred from homology"/>
<dbReference type="RefSeq" id="WP_079541334.1">
    <property type="nucleotide sequence ID" value="NZ_FKLO01000060.1"/>
</dbReference>
<evidence type="ECO:0000256" key="5">
    <source>
        <dbReference type="ARBA" id="ARBA00022898"/>
    </source>
</evidence>
<dbReference type="Gene3D" id="3.20.20.10">
    <property type="entry name" value="Alanine racemase"/>
    <property type="match status" value="1"/>
</dbReference>
<evidence type="ECO:0000256" key="9">
    <source>
        <dbReference type="ARBA" id="ARBA00047351"/>
    </source>
</evidence>
<dbReference type="GO" id="GO:0005737">
    <property type="term" value="C:cytoplasm"/>
    <property type="evidence" value="ECO:0007669"/>
    <property type="project" value="UniProtKB-SubCell"/>
</dbReference>
<dbReference type="FunFam" id="3.20.20.10:FF:000012">
    <property type="entry name" value="Carboxynorspermidine/carboxyspermidine decarboxylase"/>
    <property type="match status" value="1"/>
</dbReference>
<comment type="cofactor">
    <cofactor evidence="1 11">
        <name>pyridoxal 5'-phosphate</name>
        <dbReference type="ChEBI" id="CHEBI:597326"/>
    </cofactor>
</comment>
<evidence type="ECO:0000256" key="1">
    <source>
        <dbReference type="ARBA" id="ARBA00001933"/>
    </source>
</evidence>
<dbReference type="GO" id="GO:0045312">
    <property type="term" value="P:nor-spermidine biosynthetic process"/>
    <property type="evidence" value="ECO:0007669"/>
    <property type="project" value="InterPro"/>
</dbReference>
<comment type="catalytic activity">
    <reaction evidence="9 11">
        <text>carboxyspermidine + H(+) = spermidine + CO2</text>
        <dbReference type="Rhea" id="RHEA:34095"/>
        <dbReference type="ChEBI" id="CHEBI:15378"/>
        <dbReference type="ChEBI" id="CHEBI:16526"/>
        <dbReference type="ChEBI" id="CHEBI:57834"/>
        <dbReference type="ChEBI" id="CHEBI:65072"/>
        <dbReference type="EC" id="4.1.1.96"/>
    </reaction>
</comment>
<evidence type="ECO:0000256" key="11">
    <source>
        <dbReference type="PIRNR" id="PIRNR038941"/>
    </source>
</evidence>
<evidence type="ECO:0000256" key="6">
    <source>
        <dbReference type="ARBA" id="ARBA00023066"/>
    </source>
</evidence>
<gene>
    <name evidence="14" type="ORF">CHUV0807_1793</name>
</gene>
<evidence type="ECO:0000256" key="3">
    <source>
        <dbReference type="ARBA" id="ARBA00013633"/>
    </source>
</evidence>
<evidence type="ECO:0000256" key="10">
    <source>
        <dbReference type="ARBA" id="ARBA00047389"/>
    </source>
</evidence>
<protein>
    <recommendedName>
        <fullName evidence="3 11">Carboxynorspermidine/carboxyspermidine decarboxylase</fullName>
        <shortName evidence="11">CANS DC/CAS DC</shortName>
        <shortName evidence="11">CANSDC/CASDC</shortName>
        <ecNumber evidence="2 11">4.1.1.96</ecNumber>
    </recommendedName>
</protein>
<sequence>MSLLHDTFRRLDLSRLPTPCYVVDEALLERNLQLLAHVQAESGAKVLLALKGFAMFHFAPLISRYLSGVCASGLHEAKLGREFFGGEVHTFSAAYPPADMDEVLALSDHVIFNSCNQWERFRAQALAAAERKPLHFGLRVNPQQSEGAVAIYDPSAPGSRLGVIRGQLRPESLDGITGLHFHNLCEQDVAPLRRTLAAVERQFGDILPQMQWVNFGGGHHVTREGYAVEELIALIRSFRERWGVEVFIEPGEAVALGTGVYVTEVLDVIWNHLNIAVIDGSCTAHLPDVLEMPYRPDVLGGAMPHERPYTYRIGGLTCLAGDIIGDYSFAAPLEVGNRLMFMDMSHYTMVKTNTFNGVKLPAIVAWDSRTDALTTVREFGYEDFKTRLS</sequence>
<dbReference type="SUPFAM" id="SSF50621">
    <property type="entry name" value="Alanine racemase C-terminal domain-like"/>
    <property type="match status" value="1"/>
</dbReference>
<dbReference type="InterPro" id="IPR029066">
    <property type="entry name" value="PLP-binding_barrel"/>
</dbReference>
<feature type="binding site" evidence="12">
    <location>
        <position position="252"/>
    </location>
    <ligand>
        <name>substrate</name>
    </ligand>
</feature>
<dbReference type="EC" id="4.1.1.96" evidence="2 11"/>
<keyword evidence="7 11" id="KW-0456">Lyase</keyword>
<accession>A0A1C3HPH1</accession>
<organism evidence="14 15">
    <name type="scientific">Cardiobacterium hominis</name>
    <dbReference type="NCBI Taxonomy" id="2718"/>
    <lineage>
        <taxon>Bacteria</taxon>
        <taxon>Pseudomonadati</taxon>
        <taxon>Pseudomonadota</taxon>
        <taxon>Gammaproteobacteria</taxon>
        <taxon>Cardiobacteriales</taxon>
        <taxon>Cardiobacteriaceae</taxon>
        <taxon>Cardiobacterium</taxon>
    </lineage>
</organism>
<dbReference type="NCBIfam" id="TIGR01047">
    <property type="entry name" value="nspC"/>
    <property type="match status" value="1"/>
</dbReference>